<dbReference type="EMBL" id="CP018154">
    <property type="protein sequence ID" value="APG61803.1"/>
    <property type="molecule type" value="Genomic_DNA"/>
</dbReference>
<dbReference type="RefSeq" id="WP_072558450.1">
    <property type="nucleotide sequence ID" value="NZ_CP018154.1"/>
</dbReference>
<organism evidence="2 3">
    <name type="scientific">Sphingorhabdus lutea</name>
    <dbReference type="NCBI Taxonomy" id="1913578"/>
    <lineage>
        <taxon>Bacteria</taxon>
        <taxon>Pseudomonadati</taxon>
        <taxon>Pseudomonadota</taxon>
        <taxon>Alphaproteobacteria</taxon>
        <taxon>Sphingomonadales</taxon>
        <taxon>Sphingomonadaceae</taxon>
        <taxon>Sphingorhabdus</taxon>
    </lineage>
</organism>
<dbReference type="KEGG" id="sphl:LPB140_01975"/>
<dbReference type="Proteomes" id="UP000242561">
    <property type="component" value="Chromosome"/>
</dbReference>
<gene>
    <name evidence="2" type="ORF">LPB140_01975</name>
</gene>
<reference evidence="2 3" key="1">
    <citation type="submission" date="2016-11" db="EMBL/GenBank/DDBJ databases">
        <title>Sphingorhabdus sp. LPB0140, isolated from marine environment.</title>
        <authorList>
            <person name="Kim E."/>
            <person name="Yi H."/>
        </authorList>
    </citation>
    <scope>NUCLEOTIDE SEQUENCE [LARGE SCALE GENOMIC DNA]</scope>
    <source>
        <strain evidence="2 3">LPB0140</strain>
    </source>
</reference>
<dbReference type="PROSITE" id="PS51257">
    <property type="entry name" value="PROKAR_LIPOPROTEIN"/>
    <property type="match status" value="1"/>
</dbReference>
<dbReference type="OrthoDB" id="7428103at2"/>
<evidence type="ECO:0000259" key="1">
    <source>
        <dbReference type="Pfam" id="PF13590"/>
    </source>
</evidence>
<dbReference type="Pfam" id="PF13590">
    <property type="entry name" value="DUF4136"/>
    <property type="match status" value="1"/>
</dbReference>
<dbReference type="STRING" id="1913578.LPB140_01975"/>
<dbReference type="AlphaFoldDB" id="A0A1L3J9P0"/>
<dbReference type="InterPro" id="IPR025411">
    <property type="entry name" value="DUF4136"/>
</dbReference>
<feature type="domain" description="DUF4136" evidence="1">
    <location>
        <begin position="63"/>
        <end position="204"/>
    </location>
</feature>
<protein>
    <recommendedName>
        <fullName evidence="1">DUF4136 domain-containing protein</fullName>
    </recommendedName>
</protein>
<proteinExistence type="predicted"/>
<evidence type="ECO:0000313" key="3">
    <source>
        <dbReference type="Proteomes" id="UP000242561"/>
    </source>
</evidence>
<accession>A0A1L3J9P0</accession>
<name>A0A1L3J9P0_9SPHN</name>
<evidence type="ECO:0000313" key="2">
    <source>
        <dbReference type="EMBL" id="APG61803.1"/>
    </source>
</evidence>
<keyword evidence="3" id="KW-1185">Reference proteome</keyword>
<sequence length="213" mass="22252">MTQRFNGKNIFQKARILGVIAILPMGLSACMVPTGPVEVTRFHNNAPALETVNLGTIMVVPFDGSGKNILSQSPYKAAIERELTNIGYAVFPVGKDVVTQYKVKYSVERVEIDSSGSRSPISVGVGGGTGGYRSGFGVGVGINLGGSGGPSVETTLRISMVNIDDNIVFWEGTARQRAGAKSPAAQPGIAASKLASAIFMNFPGKSGETITVK</sequence>